<name>A0A1M6M5S8_9BACT</name>
<keyword evidence="3" id="KW-1185">Reference proteome</keyword>
<dbReference type="Gene3D" id="3.40.190.10">
    <property type="entry name" value="Periplasmic binding protein-like II"/>
    <property type="match status" value="2"/>
</dbReference>
<keyword evidence="1" id="KW-0732">Signal</keyword>
<dbReference type="RefSeq" id="WP_019949220.1">
    <property type="nucleotide sequence ID" value="NZ_FQYN01000011.1"/>
</dbReference>
<evidence type="ECO:0000313" key="2">
    <source>
        <dbReference type="EMBL" id="SHJ78825.1"/>
    </source>
</evidence>
<dbReference type="PANTHER" id="PTHR30632:SF0">
    <property type="entry name" value="SULFATE-BINDING PROTEIN"/>
    <property type="match status" value="1"/>
</dbReference>
<dbReference type="GO" id="GO:0015689">
    <property type="term" value="P:molybdate ion transport"/>
    <property type="evidence" value="ECO:0007669"/>
    <property type="project" value="TreeGrafter"/>
</dbReference>
<dbReference type="SUPFAM" id="SSF53850">
    <property type="entry name" value="Periplasmic binding protein-like II"/>
    <property type="match status" value="1"/>
</dbReference>
<dbReference type="InterPro" id="IPR050682">
    <property type="entry name" value="ModA/WtpA"/>
</dbReference>
<dbReference type="STRING" id="1121955.SAMN02745146_0157"/>
<gene>
    <name evidence="2" type="ORF">SAMN02745146_0157</name>
</gene>
<sequence>MKPLPHLLLALALAAPAALFAQTMPIQKPTPPEPAHRFDPPWNAPFQAGVPFTVPGIDNAPDLYGDVVDPQLVVFFGGNQFMVLDDLLKEFRKAHPEYVRIFVETLPPGILAKQITQGSLVVGNLRIELKPDVYAAGKNRMDMTPEWFARTTSYAQNRLAILVRQGNPKKVTSLRDLGRPEVRVSMPNPEWEGIGKRIEESYEKAGGAALKTAVMTTKVKAGSTYLTQIHHRQSPLRVLYDQSDAAPVWYTEAFYQKMLGHPVESVAIPAKENIMANYVAGVMKAAPHAKAAEDFVAFLNSPDGQAVYQKYGFLPPVK</sequence>
<dbReference type="EMBL" id="FQYN01000011">
    <property type="protein sequence ID" value="SHJ78825.1"/>
    <property type="molecule type" value="Genomic_DNA"/>
</dbReference>
<dbReference type="PANTHER" id="PTHR30632">
    <property type="entry name" value="MOLYBDATE-BINDING PERIPLASMIC PROTEIN"/>
    <property type="match status" value="1"/>
</dbReference>
<reference evidence="2 3" key="1">
    <citation type="submission" date="2016-11" db="EMBL/GenBank/DDBJ databases">
        <authorList>
            <person name="Jaros S."/>
            <person name="Januszkiewicz K."/>
            <person name="Wedrychowicz H."/>
        </authorList>
    </citation>
    <scope>NUCLEOTIDE SEQUENCE [LARGE SCALE GENOMIC DNA]</scope>
    <source>
        <strain evidence="2 3">DSM 21074</strain>
    </source>
</reference>
<dbReference type="Proteomes" id="UP000184418">
    <property type="component" value="Unassembled WGS sequence"/>
</dbReference>
<dbReference type="OrthoDB" id="9802127at2"/>
<accession>A0A1M6M5S8</accession>
<feature type="chain" id="PRO_5009919426" evidence="1">
    <location>
        <begin position="22"/>
        <end position="318"/>
    </location>
</feature>
<dbReference type="AlphaFoldDB" id="A0A1M6M5S8"/>
<proteinExistence type="predicted"/>
<evidence type="ECO:0000256" key="1">
    <source>
        <dbReference type="SAM" id="SignalP"/>
    </source>
</evidence>
<feature type="signal peptide" evidence="1">
    <location>
        <begin position="1"/>
        <end position="21"/>
    </location>
</feature>
<evidence type="ECO:0000313" key="3">
    <source>
        <dbReference type="Proteomes" id="UP000184418"/>
    </source>
</evidence>
<protein>
    <submittedName>
        <fullName evidence="2">ABC-type molybdate transport system, substrate-binding protein</fullName>
    </submittedName>
</protein>
<dbReference type="GO" id="GO:0030973">
    <property type="term" value="F:molybdate ion binding"/>
    <property type="evidence" value="ECO:0007669"/>
    <property type="project" value="TreeGrafter"/>
</dbReference>
<dbReference type="Pfam" id="PF13531">
    <property type="entry name" value="SBP_bac_11"/>
    <property type="match status" value="1"/>
</dbReference>
<organism evidence="2 3">
    <name type="scientific">Hymenobacter daecheongensis DSM 21074</name>
    <dbReference type="NCBI Taxonomy" id="1121955"/>
    <lineage>
        <taxon>Bacteria</taxon>
        <taxon>Pseudomonadati</taxon>
        <taxon>Bacteroidota</taxon>
        <taxon>Cytophagia</taxon>
        <taxon>Cytophagales</taxon>
        <taxon>Hymenobacteraceae</taxon>
        <taxon>Hymenobacter</taxon>
    </lineage>
</organism>